<name>A0A3N4HUD8_ASCIM</name>
<feature type="region of interest" description="Disordered" evidence="2">
    <location>
        <begin position="383"/>
        <end position="442"/>
    </location>
</feature>
<feature type="region of interest" description="Disordered" evidence="2">
    <location>
        <begin position="549"/>
        <end position="574"/>
    </location>
</feature>
<organism evidence="3 4">
    <name type="scientific">Ascobolus immersus RN42</name>
    <dbReference type="NCBI Taxonomy" id="1160509"/>
    <lineage>
        <taxon>Eukaryota</taxon>
        <taxon>Fungi</taxon>
        <taxon>Dikarya</taxon>
        <taxon>Ascomycota</taxon>
        <taxon>Pezizomycotina</taxon>
        <taxon>Pezizomycetes</taxon>
        <taxon>Pezizales</taxon>
        <taxon>Ascobolaceae</taxon>
        <taxon>Ascobolus</taxon>
    </lineage>
</organism>
<reference evidence="3 4" key="1">
    <citation type="journal article" date="2018" name="Nat. Ecol. Evol.">
        <title>Pezizomycetes genomes reveal the molecular basis of ectomycorrhizal truffle lifestyle.</title>
        <authorList>
            <person name="Murat C."/>
            <person name="Payen T."/>
            <person name="Noel B."/>
            <person name="Kuo A."/>
            <person name="Morin E."/>
            <person name="Chen J."/>
            <person name="Kohler A."/>
            <person name="Krizsan K."/>
            <person name="Balestrini R."/>
            <person name="Da Silva C."/>
            <person name="Montanini B."/>
            <person name="Hainaut M."/>
            <person name="Levati E."/>
            <person name="Barry K.W."/>
            <person name="Belfiori B."/>
            <person name="Cichocki N."/>
            <person name="Clum A."/>
            <person name="Dockter R.B."/>
            <person name="Fauchery L."/>
            <person name="Guy J."/>
            <person name="Iotti M."/>
            <person name="Le Tacon F."/>
            <person name="Lindquist E.A."/>
            <person name="Lipzen A."/>
            <person name="Malagnac F."/>
            <person name="Mello A."/>
            <person name="Molinier V."/>
            <person name="Miyauchi S."/>
            <person name="Poulain J."/>
            <person name="Riccioni C."/>
            <person name="Rubini A."/>
            <person name="Sitrit Y."/>
            <person name="Splivallo R."/>
            <person name="Traeger S."/>
            <person name="Wang M."/>
            <person name="Zifcakova L."/>
            <person name="Wipf D."/>
            <person name="Zambonelli A."/>
            <person name="Paolocci F."/>
            <person name="Nowrousian M."/>
            <person name="Ottonello S."/>
            <person name="Baldrian P."/>
            <person name="Spatafora J.W."/>
            <person name="Henrissat B."/>
            <person name="Nagy L.G."/>
            <person name="Aury J.M."/>
            <person name="Wincker P."/>
            <person name="Grigoriev I.V."/>
            <person name="Bonfante P."/>
            <person name="Martin F.M."/>
        </authorList>
    </citation>
    <scope>NUCLEOTIDE SEQUENCE [LARGE SCALE GENOMIC DNA]</scope>
    <source>
        <strain evidence="3 4">RN42</strain>
    </source>
</reference>
<feature type="region of interest" description="Disordered" evidence="2">
    <location>
        <begin position="41"/>
        <end position="148"/>
    </location>
</feature>
<feature type="compositionally biased region" description="Basic residues" evidence="2">
    <location>
        <begin position="50"/>
        <end position="59"/>
    </location>
</feature>
<feature type="compositionally biased region" description="Basic residues" evidence="2">
    <location>
        <begin position="383"/>
        <end position="393"/>
    </location>
</feature>
<feature type="compositionally biased region" description="Basic and acidic residues" evidence="2">
    <location>
        <begin position="549"/>
        <end position="561"/>
    </location>
</feature>
<evidence type="ECO:0000313" key="4">
    <source>
        <dbReference type="Proteomes" id="UP000275078"/>
    </source>
</evidence>
<sequence length="574" mass="64910">MATGTLSEPPTAVADERSVLSPNIKTLAELDFLPRWPWEGENAKEGPKLKLGHQQKLKLSHSNSVASQKCKIEFDGGNNESKFPILKPYDGRASTERERDFEPGKLQRTGTDRTLVGEFSPEDSPSKKPHSDYPAEKGQPEVTQAVNKMTKLWSPTSYNLRDEGVSESRLGATLFTLEDPSKGVEESERSHTSRFHGHVETSFKTIVQESPGNAQGPPSLRAIFSPSQHKGPKNLPEPPQSATASPSLKNPSRRELQDASEFGDETHPTTTADRNSSNRSSSEEHLDPTGRRESPNRSLRRTGPRASDHGKGKISSFRGHAPGSAPQSPVSPCSSSRRTSKSSYTISELSFDLTGKIDAPGVSTVPCREGTLKNLRRQLHRPWMKLMNRKKKPQFAETEYEGESRESISHGQSSGHRSSEFGTSPSQGNRTKSKRGRKGRLFPRVHKSVMFRMMLTKLEQLVTKLQERKRRQAEKKREEEMRFGIKESRQSRWRKASSLTQTIVEEVAIRTGIVKDMTKRILKRRRARRDQKMMERLWPMLLEKIMERERSEQRRTWDSRAWKNLPTDPEGSSN</sequence>
<feature type="compositionally biased region" description="Low complexity" evidence="2">
    <location>
        <begin position="324"/>
        <end position="344"/>
    </location>
</feature>
<gene>
    <name evidence="3" type="ORF">BJ508DRAFT_378859</name>
</gene>
<feature type="compositionally biased region" description="Polar residues" evidence="2">
    <location>
        <begin position="202"/>
        <end position="213"/>
    </location>
</feature>
<feature type="compositionally biased region" description="Polar residues" evidence="2">
    <location>
        <begin position="409"/>
        <end position="430"/>
    </location>
</feature>
<proteinExistence type="predicted"/>
<feature type="compositionally biased region" description="Basic and acidic residues" evidence="2">
    <location>
        <begin position="179"/>
        <end position="201"/>
    </location>
</feature>
<feature type="coiled-coil region" evidence="1">
    <location>
        <begin position="455"/>
        <end position="482"/>
    </location>
</feature>
<feature type="compositionally biased region" description="Basic and acidic residues" evidence="2">
    <location>
        <begin position="281"/>
        <end position="295"/>
    </location>
</feature>
<evidence type="ECO:0000256" key="2">
    <source>
        <dbReference type="SAM" id="MobiDB-lite"/>
    </source>
</evidence>
<dbReference type="Proteomes" id="UP000275078">
    <property type="component" value="Unassembled WGS sequence"/>
</dbReference>
<keyword evidence="4" id="KW-1185">Reference proteome</keyword>
<feature type="compositionally biased region" description="Basic and acidic residues" evidence="2">
    <location>
        <begin position="89"/>
        <end position="105"/>
    </location>
</feature>
<feature type="region of interest" description="Disordered" evidence="2">
    <location>
        <begin position="177"/>
        <end position="344"/>
    </location>
</feature>
<evidence type="ECO:0000313" key="3">
    <source>
        <dbReference type="EMBL" id="RPA77442.1"/>
    </source>
</evidence>
<accession>A0A3N4HUD8</accession>
<feature type="compositionally biased region" description="Basic residues" evidence="2">
    <location>
        <begin position="431"/>
        <end position="442"/>
    </location>
</feature>
<keyword evidence="1" id="KW-0175">Coiled coil</keyword>
<protein>
    <submittedName>
        <fullName evidence="3">Uncharacterized protein</fullName>
    </submittedName>
</protein>
<dbReference type="EMBL" id="ML119726">
    <property type="protein sequence ID" value="RPA77442.1"/>
    <property type="molecule type" value="Genomic_DNA"/>
</dbReference>
<feature type="compositionally biased region" description="Polar residues" evidence="2">
    <location>
        <begin position="240"/>
        <end position="250"/>
    </location>
</feature>
<feature type="compositionally biased region" description="Basic and acidic residues" evidence="2">
    <location>
        <begin position="124"/>
        <end position="139"/>
    </location>
</feature>
<dbReference type="AlphaFoldDB" id="A0A3N4HUD8"/>
<evidence type="ECO:0000256" key="1">
    <source>
        <dbReference type="SAM" id="Coils"/>
    </source>
</evidence>